<evidence type="ECO:0000313" key="1">
    <source>
        <dbReference type="EMBL" id="CAK9439403.1"/>
    </source>
</evidence>
<dbReference type="EMBL" id="OZ022408">
    <property type="protein sequence ID" value="CAK9439403.1"/>
    <property type="molecule type" value="Genomic_DNA"/>
</dbReference>
<organism evidence="1 2">
    <name type="scientific">Lodderomyces beijingensis</name>
    <dbReference type="NCBI Taxonomy" id="1775926"/>
    <lineage>
        <taxon>Eukaryota</taxon>
        <taxon>Fungi</taxon>
        <taxon>Dikarya</taxon>
        <taxon>Ascomycota</taxon>
        <taxon>Saccharomycotina</taxon>
        <taxon>Pichiomycetes</taxon>
        <taxon>Debaryomycetaceae</taxon>
        <taxon>Candida/Lodderomyces clade</taxon>
        <taxon>Lodderomyces</taxon>
    </lineage>
</organism>
<accession>A0ABP0ZSR8</accession>
<proteinExistence type="predicted"/>
<protein>
    <recommendedName>
        <fullName evidence="3">Cleavage/polyadenylation specificity factor A subunit N-terminal domain-containing protein</fullName>
    </recommendedName>
</protein>
<evidence type="ECO:0008006" key="3">
    <source>
        <dbReference type="Google" id="ProtNLM"/>
    </source>
</evidence>
<evidence type="ECO:0000313" key="2">
    <source>
        <dbReference type="Proteomes" id="UP001497383"/>
    </source>
</evidence>
<gene>
    <name evidence="1" type="ORF">LODBEIA_P35410</name>
</gene>
<sequence length="1240" mass="138212">MFVAKQINRLESITNSEEVQLNGQNYLFLTEGNAIRVYELVQDKYELRGSKYLQHRVLAWSKFVYKSRSVFVFIDAAYKIQAFDVSRTVTPTEGSAATAAMLVVTDLLTELSREGQQQSSTFVKPLIQPSSPIDPDYILLQVFHSNVQMISVSAIMEQMQMLSLSRGCNGEGKSPRLKPLPVLSAPLGNFDVLQLVIMDTSPAGSKRKRKSSDLDSNSDSDLDLDLEIAILCKDVFASVSFRWLQFDSGSETFQITKQSPPFDEDPSLIVPWSSRRGGGLMAFTSSSLFYFPSVSISNLSLARSLKEVFILSKKSGTCLVMTLSKPGRGKSKVIYRSYLQIDDLRLLLVTSQGNCYMLYVDFEMSSRDSMVVNQMNFIDLGPLTVPSKGMGLHHVRGNIFFQSSEASKSVLFEILPTKPNINILSSIDSSPPVVDIGEGSTRQHIYTCQGCWDGSELRRYDEIPRAFYKTKNSVQYPARNLKSFEELKGQGHGHVRYLFKISDFFHQSSDLSAPVFFTLDEQLQLEPFDADAKDTADPVDTTEVVQQVEDDDSRKITLTETMLRVDQKTCFEFKKNLIGRIVPEYHLVLTVTDDQEIVLLDYSRAGSKTSICIKSSGSDVISSADVCKNGHATWVFAVFLSGNMKIWRVNDSFSVPRVVYDDSPIKDLAPVVSAAIVTRPAQHSSSSDKYSSASKRHPKLLLDVFLSCAGSGGGTIKQLLFESPSDRKLNLLSVESSKLDPRDATTFQIKKRGDRVVMFNTNNIVIPTAPRGVSHYGLSIVRKCGVSDIVFMGGNSAPDFRKEKEIGRLLVIFESGLVEEAEVSFGMTPQRYPSASLHSNKLFTKCALLPEYIFPTPGERYLVALAYDKSSTQGEMRSELVLVSLPDFKVVDVFKFNDSTVVVDLCMLPRDFVLHHTSDEGAQFVALSSWDKSPLAMFRIRDSKIKLVERCAVENLKMTKEVRFQNILVAAERDMGDSNETVKMCPFILSGSVLMKICLSYEEQRHRWQLMFEKHAAVPCFAADAAWATPDGAIIADAVEGICRYDAHTFQKNKLDSSLPYEPCRPLSTCVSVSGAEPQYIISGDTSGTVHFSQSQHFPTKEGIFKIGWTQINVVTSVDSGTDFAHDLALVGTVSGALFLISEITDPEFEAKVRKAIVWVKRFVQRENLPSIEEVLVTEEEDDEEAGEVAEVVAGAMTKSRQTRIIDTRSIDLYLQNYAEHPQDESTPIEDLATLYKLAS</sequence>
<keyword evidence="2" id="KW-1185">Reference proteome</keyword>
<name>A0ABP0ZSR8_9ASCO</name>
<dbReference type="Gene3D" id="2.130.10.10">
    <property type="entry name" value="YVTN repeat-like/Quinoprotein amine dehydrogenase"/>
    <property type="match status" value="1"/>
</dbReference>
<dbReference type="InterPro" id="IPR015943">
    <property type="entry name" value="WD40/YVTN_repeat-like_dom_sf"/>
</dbReference>
<dbReference type="GeneID" id="92208737"/>
<dbReference type="RefSeq" id="XP_066830479.1">
    <property type="nucleotide sequence ID" value="XM_066973663.1"/>
</dbReference>
<reference evidence="1 2" key="1">
    <citation type="submission" date="2024-03" db="EMBL/GenBank/DDBJ databases">
        <authorList>
            <person name="Brejova B."/>
        </authorList>
    </citation>
    <scope>NUCLEOTIDE SEQUENCE [LARGE SCALE GENOMIC DNA]</scope>
    <source>
        <strain evidence="1 2">CBS 14171</strain>
    </source>
</reference>
<dbReference type="Proteomes" id="UP001497383">
    <property type="component" value="Chromosome 4"/>
</dbReference>